<accession>A0A0A8Y6T1</accession>
<reference evidence="1" key="1">
    <citation type="submission" date="2014-09" db="EMBL/GenBank/DDBJ databases">
        <authorList>
            <person name="Magalhaes I.L.F."/>
            <person name="Oliveira U."/>
            <person name="Santos F.R."/>
            <person name="Vidigal T.H.D.A."/>
            <person name="Brescovit A.D."/>
            <person name="Santos A.J."/>
        </authorList>
    </citation>
    <scope>NUCLEOTIDE SEQUENCE</scope>
    <source>
        <tissue evidence="1">Shoot tissue taken approximately 20 cm above the soil surface</tissue>
    </source>
</reference>
<name>A0A0A8Y6T1_ARUDO</name>
<evidence type="ECO:0000313" key="1">
    <source>
        <dbReference type="EMBL" id="JAD21816.1"/>
    </source>
</evidence>
<proteinExistence type="predicted"/>
<sequence>MKLQNRFVSSTSTLTKKCKHTLNLHTRQLHMFLLCLSSQITRMIEGCHRQNAIETPDSALATAGLVFLDLLIEAVSY</sequence>
<reference evidence="1" key="2">
    <citation type="journal article" date="2015" name="Data Brief">
        <title>Shoot transcriptome of the giant reed, Arundo donax.</title>
        <authorList>
            <person name="Barrero R.A."/>
            <person name="Guerrero F.D."/>
            <person name="Moolhuijzen P."/>
            <person name="Goolsby J.A."/>
            <person name="Tidwell J."/>
            <person name="Bellgard S.E."/>
            <person name="Bellgard M.I."/>
        </authorList>
    </citation>
    <scope>NUCLEOTIDE SEQUENCE</scope>
    <source>
        <tissue evidence="1">Shoot tissue taken approximately 20 cm above the soil surface</tissue>
    </source>
</reference>
<dbReference type="AlphaFoldDB" id="A0A0A8Y6T1"/>
<protein>
    <submittedName>
        <fullName evidence="1">Uncharacterized protein</fullName>
    </submittedName>
</protein>
<dbReference type="EMBL" id="GBRH01276079">
    <property type="protein sequence ID" value="JAD21816.1"/>
    <property type="molecule type" value="Transcribed_RNA"/>
</dbReference>
<organism evidence="1">
    <name type="scientific">Arundo donax</name>
    <name type="common">Giant reed</name>
    <name type="synonym">Donax arundinaceus</name>
    <dbReference type="NCBI Taxonomy" id="35708"/>
    <lineage>
        <taxon>Eukaryota</taxon>
        <taxon>Viridiplantae</taxon>
        <taxon>Streptophyta</taxon>
        <taxon>Embryophyta</taxon>
        <taxon>Tracheophyta</taxon>
        <taxon>Spermatophyta</taxon>
        <taxon>Magnoliopsida</taxon>
        <taxon>Liliopsida</taxon>
        <taxon>Poales</taxon>
        <taxon>Poaceae</taxon>
        <taxon>PACMAD clade</taxon>
        <taxon>Arundinoideae</taxon>
        <taxon>Arundineae</taxon>
        <taxon>Arundo</taxon>
    </lineage>
</organism>